<organism evidence="1 2">
    <name type="scientific">Racocetra persica</name>
    <dbReference type="NCBI Taxonomy" id="160502"/>
    <lineage>
        <taxon>Eukaryota</taxon>
        <taxon>Fungi</taxon>
        <taxon>Fungi incertae sedis</taxon>
        <taxon>Mucoromycota</taxon>
        <taxon>Glomeromycotina</taxon>
        <taxon>Glomeromycetes</taxon>
        <taxon>Diversisporales</taxon>
        <taxon>Gigasporaceae</taxon>
        <taxon>Racocetra</taxon>
    </lineage>
</organism>
<proteinExistence type="predicted"/>
<protein>
    <submittedName>
        <fullName evidence="1">9688_t:CDS:1</fullName>
    </submittedName>
</protein>
<feature type="non-terminal residue" evidence="1">
    <location>
        <position position="1"/>
    </location>
</feature>
<dbReference type="EMBL" id="CAJVQC010005428">
    <property type="protein sequence ID" value="CAG8553936.1"/>
    <property type="molecule type" value="Genomic_DNA"/>
</dbReference>
<comment type="caution">
    <text evidence="1">The sequence shown here is derived from an EMBL/GenBank/DDBJ whole genome shotgun (WGS) entry which is preliminary data.</text>
</comment>
<name>A0ACA9LVS8_9GLOM</name>
<evidence type="ECO:0000313" key="2">
    <source>
        <dbReference type="Proteomes" id="UP000789920"/>
    </source>
</evidence>
<sequence length="52" mass="5954">ETKDKYRNKFEEISSDEEEDSAKGNSSDEKEEGEKSDSSEVIIKPIKTYNIP</sequence>
<accession>A0ACA9LVS8</accession>
<gene>
    <name evidence="1" type="ORF">RPERSI_LOCUS4075</name>
</gene>
<dbReference type="Proteomes" id="UP000789920">
    <property type="component" value="Unassembled WGS sequence"/>
</dbReference>
<evidence type="ECO:0000313" key="1">
    <source>
        <dbReference type="EMBL" id="CAG8553936.1"/>
    </source>
</evidence>
<keyword evidence="2" id="KW-1185">Reference proteome</keyword>
<reference evidence="1" key="1">
    <citation type="submission" date="2021-06" db="EMBL/GenBank/DDBJ databases">
        <authorList>
            <person name="Kallberg Y."/>
            <person name="Tangrot J."/>
            <person name="Rosling A."/>
        </authorList>
    </citation>
    <scope>NUCLEOTIDE SEQUENCE</scope>
    <source>
        <strain evidence="1">MA461A</strain>
    </source>
</reference>